<gene>
    <name evidence="3" type="ORF">A2V92_04295</name>
</gene>
<feature type="domain" description="Cytochrome c assembly protein" evidence="2">
    <location>
        <begin position="61"/>
        <end position="267"/>
    </location>
</feature>
<proteinExistence type="predicted"/>
<comment type="caution">
    <text evidence="3">The sequence shown here is derived from an EMBL/GenBank/DDBJ whole genome shotgun (WGS) entry which is preliminary data.</text>
</comment>
<dbReference type="PANTHER" id="PTHR38034">
    <property type="entry name" value="INNER MEMBRANE PROTEIN YPJD"/>
    <property type="match status" value="1"/>
</dbReference>
<keyword evidence="1" id="KW-0812">Transmembrane</keyword>
<dbReference type="PANTHER" id="PTHR38034:SF1">
    <property type="entry name" value="INNER MEMBRANE PROTEIN YPJD"/>
    <property type="match status" value="1"/>
</dbReference>
<protein>
    <recommendedName>
        <fullName evidence="2">Cytochrome c assembly protein domain-containing protein</fullName>
    </recommendedName>
</protein>
<sequence>MTNPAVNFLAFALYAAVGALLWRRLARADAAAGGAKIGILSLGFGAVVLHAALLYAGLRADSGINLALTGAFSLVAWVVAVVYLLAAFTRPIENLGVIIMPLAGLTLLAAWLWPGRLLLAPASALQSAHIVVSILAYSLLTLAAAQSVLLLVQERHLHHKHPGGFIRALPPMQTMEALMFQLIGIGFLLLTLTVVSGALFSEAVFGQPFKFTHHMVLSVFGWAVYAVLLLGRWRLGWRGRTAVRWTLGGFLLLLLGYFGSKFVLEILLGR</sequence>
<dbReference type="EMBL" id="MFST01000133">
    <property type="protein sequence ID" value="OGI43009.1"/>
    <property type="molecule type" value="Genomic_DNA"/>
</dbReference>
<keyword evidence="1" id="KW-0472">Membrane</keyword>
<feature type="transmembrane region" description="Helical" evidence="1">
    <location>
        <begin position="242"/>
        <end position="260"/>
    </location>
</feature>
<accession>A0A1F6TD63</accession>
<reference evidence="3 4" key="1">
    <citation type="journal article" date="2016" name="Nat. Commun.">
        <title>Thousands of microbial genomes shed light on interconnected biogeochemical processes in an aquifer system.</title>
        <authorList>
            <person name="Anantharaman K."/>
            <person name="Brown C.T."/>
            <person name="Hug L.A."/>
            <person name="Sharon I."/>
            <person name="Castelle C.J."/>
            <person name="Probst A.J."/>
            <person name="Thomas B.C."/>
            <person name="Singh A."/>
            <person name="Wilkins M.J."/>
            <person name="Karaoz U."/>
            <person name="Brodie E.L."/>
            <person name="Williams K.H."/>
            <person name="Hubbard S.S."/>
            <person name="Banfield J.F."/>
        </authorList>
    </citation>
    <scope>NUCLEOTIDE SEQUENCE [LARGE SCALE GENOMIC DNA]</scope>
</reference>
<feature type="transmembrane region" description="Helical" evidence="1">
    <location>
        <begin position="211"/>
        <end position="230"/>
    </location>
</feature>
<feature type="transmembrane region" description="Helical" evidence="1">
    <location>
        <begin position="6"/>
        <end position="25"/>
    </location>
</feature>
<name>A0A1F6TD63_9PROT</name>
<evidence type="ECO:0000313" key="4">
    <source>
        <dbReference type="Proteomes" id="UP000179344"/>
    </source>
</evidence>
<dbReference type="InterPro" id="IPR052372">
    <property type="entry name" value="YpjD/HemX"/>
</dbReference>
<dbReference type="AlphaFoldDB" id="A0A1F6TD63"/>
<dbReference type="GO" id="GO:0020037">
    <property type="term" value="F:heme binding"/>
    <property type="evidence" value="ECO:0007669"/>
    <property type="project" value="InterPro"/>
</dbReference>
<feature type="transmembrane region" description="Helical" evidence="1">
    <location>
        <begin position="134"/>
        <end position="152"/>
    </location>
</feature>
<dbReference type="InterPro" id="IPR002541">
    <property type="entry name" value="Cyt_c_assembly"/>
</dbReference>
<keyword evidence="1" id="KW-1133">Transmembrane helix</keyword>
<evidence type="ECO:0000256" key="1">
    <source>
        <dbReference type="SAM" id="Phobius"/>
    </source>
</evidence>
<feature type="transmembrane region" description="Helical" evidence="1">
    <location>
        <begin position="37"/>
        <end position="58"/>
    </location>
</feature>
<dbReference type="GO" id="GO:0017004">
    <property type="term" value="P:cytochrome complex assembly"/>
    <property type="evidence" value="ECO:0007669"/>
    <property type="project" value="InterPro"/>
</dbReference>
<dbReference type="Proteomes" id="UP000179344">
    <property type="component" value="Unassembled WGS sequence"/>
</dbReference>
<organism evidence="3 4">
    <name type="scientific">Candidatus Muproteobacteria bacterium RBG_16_65_31</name>
    <dbReference type="NCBI Taxonomy" id="1817759"/>
    <lineage>
        <taxon>Bacteria</taxon>
        <taxon>Pseudomonadati</taxon>
        <taxon>Pseudomonadota</taxon>
        <taxon>Candidatus Muproteobacteria</taxon>
    </lineage>
</organism>
<evidence type="ECO:0000313" key="3">
    <source>
        <dbReference type="EMBL" id="OGI43009.1"/>
    </source>
</evidence>
<feature type="transmembrane region" description="Helical" evidence="1">
    <location>
        <begin position="177"/>
        <end position="199"/>
    </location>
</feature>
<dbReference type="Pfam" id="PF01578">
    <property type="entry name" value="Cytochrom_C_asm"/>
    <property type="match status" value="1"/>
</dbReference>
<feature type="transmembrane region" description="Helical" evidence="1">
    <location>
        <begin position="64"/>
        <end position="88"/>
    </location>
</feature>
<evidence type="ECO:0000259" key="2">
    <source>
        <dbReference type="Pfam" id="PF01578"/>
    </source>
</evidence>
<feature type="transmembrane region" description="Helical" evidence="1">
    <location>
        <begin position="95"/>
        <end position="114"/>
    </location>
</feature>